<dbReference type="EMBL" id="PKMF04001062">
    <property type="protein sequence ID" value="KAK7814765.1"/>
    <property type="molecule type" value="Genomic_DNA"/>
</dbReference>
<dbReference type="AlphaFoldDB" id="A0AAW0IK72"/>
<dbReference type="GO" id="GO:0006629">
    <property type="term" value="P:lipid metabolic process"/>
    <property type="evidence" value="ECO:0007669"/>
    <property type="project" value="UniProtKB-ARBA"/>
</dbReference>
<keyword evidence="3" id="KW-1185">Reference proteome</keyword>
<organism evidence="2 3">
    <name type="scientific">Quercus suber</name>
    <name type="common">Cork oak</name>
    <dbReference type="NCBI Taxonomy" id="58331"/>
    <lineage>
        <taxon>Eukaryota</taxon>
        <taxon>Viridiplantae</taxon>
        <taxon>Streptophyta</taxon>
        <taxon>Embryophyta</taxon>
        <taxon>Tracheophyta</taxon>
        <taxon>Spermatophyta</taxon>
        <taxon>Magnoliopsida</taxon>
        <taxon>eudicotyledons</taxon>
        <taxon>Gunneridae</taxon>
        <taxon>Pentapetalae</taxon>
        <taxon>rosids</taxon>
        <taxon>fabids</taxon>
        <taxon>Fagales</taxon>
        <taxon>Fagaceae</taxon>
        <taxon>Quercus</taxon>
    </lineage>
</organism>
<evidence type="ECO:0000313" key="2">
    <source>
        <dbReference type="EMBL" id="KAK7814765.1"/>
    </source>
</evidence>
<evidence type="ECO:0000259" key="1">
    <source>
        <dbReference type="Pfam" id="PF22917"/>
    </source>
</evidence>
<sequence>SQSVGLVIGVTSIAGNNLSEILPLSNNPGGLGKSMYIQCDFTDPNETQTKLSKLTDVTRIFYVTWANRPTEAQNCETNCTMFRNFLLAVISHAPNLKHICLLIGAKHYFGPFESFGKIKPYIPPFTKDISHLNVPNFYYTQEDILLEEVKNKEGLTWSVHKANTIFGFSPCSLMNIIGTLCMYAAICKHEGIPLKFLWSKEA</sequence>
<dbReference type="Pfam" id="PF22917">
    <property type="entry name" value="PRISE"/>
    <property type="match status" value="1"/>
</dbReference>
<dbReference type="PANTHER" id="PTHR32487:SF0">
    <property type="entry name" value="3-OXO-DELTA(4,5)-STEROID 5-BETA-REDUCTASE"/>
    <property type="match status" value="1"/>
</dbReference>
<comment type="caution">
    <text evidence="2">The sequence shown here is derived from an EMBL/GenBank/DDBJ whole genome shotgun (WGS) entry which is preliminary data.</text>
</comment>
<dbReference type="GO" id="GO:0016627">
    <property type="term" value="F:oxidoreductase activity, acting on the CH-CH group of donors"/>
    <property type="evidence" value="ECO:0007669"/>
    <property type="project" value="UniProtKB-ARBA"/>
</dbReference>
<feature type="non-terminal residue" evidence="2">
    <location>
        <position position="1"/>
    </location>
</feature>
<dbReference type="InterPro" id="IPR055222">
    <property type="entry name" value="PRISE-like_Rossmann-fold"/>
</dbReference>
<dbReference type="PANTHER" id="PTHR32487">
    <property type="entry name" value="3-OXO-DELTA(4,5)-STEROID 5-BETA-REDUCTASE"/>
    <property type="match status" value="1"/>
</dbReference>
<dbReference type="Proteomes" id="UP000237347">
    <property type="component" value="Unassembled WGS sequence"/>
</dbReference>
<feature type="domain" description="PRISE-like Rossmann-fold" evidence="1">
    <location>
        <begin position="46"/>
        <end position="175"/>
    </location>
</feature>
<dbReference type="Gene3D" id="3.40.50.720">
    <property type="entry name" value="NAD(P)-binding Rossmann-like Domain"/>
    <property type="match status" value="1"/>
</dbReference>
<proteinExistence type="predicted"/>
<protein>
    <submittedName>
        <fullName evidence="2">Iridoid synthase cyc2</fullName>
    </submittedName>
</protein>
<reference evidence="2 3" key="1">
    <citation type="journal article" date="2018" name="Sci. Data">
        <title>The draft genome sequence of cork oak.</title>
        <authorList>
            <person name="Ramos A.M."/>
            <person name="Usie A."/>
            <person name="Barbosa P."/>
            <person name="Barros P.M."/>
            <person name="Capote T."/>
            <person name="Chaves I."/>
            <person name="Simoes F."/>
            <person name="Abreu I."/>
            <person name="Carrasquinho I."/>
            <person name="Faro C."/>
            <person name="Guimaraes J.B."/>
            <person name="Mendonca D."/>
            <person name="Nobrega F."/>
            <person name="Rodrigues L."/>
            <person name="Saibo N.J.M."/>
            <person name="Varela M.C."/>
            <person name="Egas C."/>
            <person name="Matos J."/>
            <person name="Miguel C.M."/>
            <person name="Oliveira M.M."/>
            <person name="Ricardo C.P."/>
            <person name="Goncalves S."/>
        </authorList>
    </citation>
    <scope>NUCLEOTIDE SEQUENCE [LARGE SCALE GENOMIC DNA]</scope>
    <source>
        <strain evidence="3">cv. HL8</strain>
    </source>
</reference>
<evidence type="ECO:0000313" key="3">
    <source>
        <dbReference type="Proteomes" id="UP000237347"/>
    </source>
</evidence>
<name>A0AAW0IK72_QUESU</name>
<accession>A0AAW0IK72</accession>
<gene>
    <name evidence="2" type="primary">CYC2_1</name>
    <name evidence="2" type="ORF">CFP56_002607</name>
</gene>